<dbReference type="InterPro" id="IPR013783">
    <property type="entry name" value="Ig-like_fold"/>
</dbReference>
<gene>
    <name evidence="3" type="ORF">FJZ00_00245</name>
</gene>
<dbReference type="Pfam" id="PF01833">
    <property type="entry name" value="TIG"/>
    <property type="match status" value="1"/>
</dbReference>
<organism evidence="3 4">
    <name type="scientific">Candidatus Tanganyikabacteria bacterium</name>
    <dbReference type="NCBI Taxonomy" id="2961651"/>
    <lineage>
        <taxon>Bacteria</taxon>
        <taxon>Bacillati</taxon>
        <taxon>Candidatus Sericytochromatia</taxon>
        <taxon>Candidatus Tanganyikabacteria</taxon>
    </lineage>
</organism>
<evidence type="ECO:0000256" key="1">
    <source>
        <dbReference type="SAM" id="SignalP"/>
    </source>
</evidence>
<comment type="caution">
    <text evidence="3">The sequence shown here is derived from an EMBL/GenBank/DDBJ whole genome shotgun (WGS) entry which is preliminary data.</text>
</comment>
<evidence type="ECO:0000313" key="4">
    <source>
        <dbReference type="Proteomes" id="UP000703893"/>
    </source>
</evidence>
<dbReference type="AlphaFoldDB" id="A0A937X069"/>
<proteinExistence type="predicted"/>
<feature type="domain" description="IPT/TIG" evidence="2">
    <location>
        <begin position="241"/>
        <end position="300"/>
    </location>
</feature>
<keyword evidence="1" id="KW-0732">Signal</keyword>
<name>A0A937X069_9BACT</name>
<dbReference type="Proteomes" id="UP000703893">
    <property type="component" value="Unassembled WGS sequence"/>
</dbReference>
<dbReference type="PROSITE" id="PS51257">
    <property type="entry name" value="PROKAR_LIPOPROTEIN"/>
    <property type="match status" value="1"/>
</dbReference>
<dbReference type="InterPro" id="IPR002909">
    <property type="entry name" value="IPT_dom"/>
</dbReference>
<feature type="signal peptide" evidence="1">
    <location>
        <begin position="1"/>
        <end position="26"/>
    </location>
</feature>
<evidence type="ECO:0000259" key="2">
    <source>
        <dbReference type="Pfam" id="PF01833"/>
    </source>
</evidence>
<protein>
    <submittedName>
        <fullName evidence="3">IPT/TIG domain-containing protein</fullName>
    </submittedName>
</protein>
<evidence type="ECO:0000313" key="3">
    <source>
        <dbReference type="EMBL" id="MBM3273549.1"/>
    </source>
</evidence>
<feature type="chain" id="PRO_5037764317" evidence="1">
    <location>
        <begin position="27"/>
        <end position="320"/>
    </location>
</feature>
<sequence length="320" mass="32031">MARGIVGGLIALVSAVLVACSLSPGAGTRTDGQQGIPPIVGRVVMSELYGIAATSMADVANGATVSLIDANTNNTVAATVATAQGGFVLSFSGGFLPGAQPYYLEAVKGLGKNIAGNPAARVRTLAFFEGGWSTLTGGDIVVSRGTTALSVMLSHKLAAGEAIDTRALLGSVGSSGAPPPFDPKTSGLSVAEFGTVFGYIVKSLGADADPLSIITYDRGAKSFDIKLPDVPRVFLLVPNLFSEGEKITVRGQNFGASVAGNTLSLGGKTAQITGATSTELLAIVPVGTTSGLAVVSTPTGNSNAVPYSVLPAMEGSVQSP</sequence>
<dbReference type="InterPro" id="IPR014756">
    <property type="entry name" value="Ig_E-set"/>
</dbReference>
<dbReference type="EMBL" id="VGJX01000005">
    <property type="protein sequence ID" value="MBM3273549.1"/>
    <property type="molecule type" value="Genomic_DNA"/>
</dbReference>
<dbReference type="Gene3D" id="2.60.40.10">
    <property type="entry name" value="Immunoglobulins"/>
    <property type="match status" value="1"/>
</dbReference>
<accession>A0A937X069</accession>
<dbReference type="SUPFAM" id="SSF81296">
    <property type="entry name" value="E set domains"/>
    <property type="match status" value="1"/>
</dbReference>
<reference evidence="3 4" key="1">
    <citation type="submission" date="2019-03" db="EMBL/GenBank/DDBJ databases">
        <title>Lake Tanganyika Metagenome-Assembled Genomes (MAGs).</title>
        <authorList>
            <person name="Tran P."/>
        </authorList>
    </citation>
    <scope>NUCLEOTIDE SEQUENCE [LARGE SCALE GENOMIC DNA]</scope>
    <source>
        <strain evidence="3">K_DeepCast_65m_m2_236</strain>
    </source>
</reference>